<feature type="transmembrane region" description="Helical" evidence="8">
    <location>
        <begin position="73"/>
        <end position="91"/>
    </location>
</feature>
<dbReference type="KEGG" id="ssm:Spirs_3816"/>
<comment type="subcellular location">
    <subcellularLocation>
        <location evidence="1">Cell membrane</location>
        <topology evidence="1">Multi-pass membrane protein</topology>
    </subcellularLocation>
</comment>
<evidence type="ECO:0000256" key="3">
    <source>
        <dbReference type="ARBA" id="ARBA00022676"/>
    </source>
</evidence>
<dbReference type="PANTHER" id="PTHR33908">
    <property type="entry name" value="MANNOSYLTRANSFERASE YKCB-RELATED"/>
    <property type="match status" value="1"/>
</dbReference>
<evidence type="ECO:0000256" key="4">
    <source>
        <dbReference type="ARBA" id="ARBA00022679"/>
    </source>
</evidence>
<evidence type="ECO:0000313" key="10">
    <source>
        <dbReference type="Proteomes" id="UP000002318"/>
    </source>
</evidence>
<dbReference type="STRING" id="573413.Spirs_3816"/>
<dbReference type="AlphaFoldDB" id="E1R847"/>
<proteinExistence type="predicted"/>
<sequence>MLNLPRKIVPCKSFIYIFSYFFVNLFLLTHYPFVHSDEAWLSGLSRNWLISHSITVTEPFFDLVPRSPHAIKLLFHLLQASVFSIFGYGIYQARMISLSFGVASLLLFQQVIKRFLGSDTGKKENDTIAFLFMVLLSLDPQFLASSHFARQEIALLFFLLLGLNILLSQGKGDGRREGLHKGLKMGAVVTLAIGFHPAAFLVAAALFGAILSRKRPLSRAIGFVTGCTVGGLLFMGISLIMNPGFIHDYQSFGTSVEVMVPWYIKVIRFPHYYEKLWHSYSGTYFIPMMKPLLGLHALAFALCMVKAFAGSRQARLPLFALFGFNAALLFIGKYGPPLFAIALPLFYLAWAAAPRHPLLFHRCNSARSKVFRCAGLIAMLSLIGVSTALSLTNILQEYQTGESYAVYRRNIETIVKKEEAEGRSKEKRMRLLANLNAEYALPEGSFLDYRNLIHLRESGLDFSEYIRSRGITHILYSQELDFIYEKRPVWNILYGNVAAYYGEMKGFIAAHCTPVGSFTSPGYGMRIVSQRGKRPWKITLYRVENDASVPSSGSMLLSSPVHAGAARSEQEALSGHHPD</sequence>
<feature type="transmembrane region" description="Helical" evidence="8">
    <location>
        <begin position="128"/>
        <end position="146"/>
    </location>
</feature>
<organism evidence="9 10">
    <name type="scientific">Sediminispirochaeta smaragdinae (strain DSM 11293 / JCM 15392 / SEBR 4228)</name>
    <name type="common">Spirochaeta smaragdinae</name>
    <dbReference type="NCBI Taxonomy" id="573413"/>
    <lineage>
        <taxon>Bacteria</taxon>
        <taxon>Pseudomonadati</taxon>
        <taxon>Spirochaetota</taxon>
        <taxon>Spirochaetia</taxon>
        <taxon>Spirochaetales</taxon>
        <taxon>Spirochaetaceae</taxon>
        <taxon>Sediminispirochaeta</taxon>
    </lineage>
</organism>
<dbReference type="eggNOG" id="COG1807">
    <property type="taxonomic scope" value="Bacteria"/>
</dbReference>
<dbReference type="PANTHER" id="PTHR33908:SF11">
    <property type="entry name" value="MEMBRANE PROTEIN"/>
    <property type="match status" value="1"/>
</dbReference>
<name>E1R847_SEDSS</name>
<evidence type="ECO:0000313" key="9">
    <source>
        <dbReference type="EMBL" id="ADK82902.1"/>
    </source>
</evidence>
<dbReference type="HOGENOM" id="CLU_518472_0_0_12"/>
<evidence type="ECO:0000256" key="7">
    <source>
        <dbReference type="ARBA" id="ARBA00023136"/>
    </source>
</evidence>
<keyword evidence="7 8" id="KW-0472">Membrane</keyword>
<protein>
    <submittedName>
        <fullName evidence="9">4-amino-4-deoxy-L-arabinose transferase and related glycosyltransferase of PMT family</fullName>
    </submittedName>
</protein>
<gene>
    <name evidence="9" type="ordered locus">Spirs_3816</name>
</gene>
<feature type="transmembrane region" description="Helical" evidence="8">
    <location>
        <begin position="153"/>
        <end position="170"/>
    </location>
</feature>
<feature type="transmembrane region" description="Helical" evidence="8">
    <location>
        <begin position="316"/>
        <end position="332"/>
    </location>
</feature>
<dbReference type="GO" id="GO:0009103">
    <property type="term" value="P:lipopolysaccharide biosynthetic process"/>
    <property type="evidence" value="ECO:0007669"/>
    <property type="project" value="UniProtKB-ARBA"/>
</dbReference>
<dbReference type="Proteomes" id="UP000002318">
    <property type="component" value="Chromosome"/>
</dbReference>
<evidence type="ECO:0000256" key="2">
    <source>
        <dbReference type="ARBA" id="ARBA00022475"/>
    </source>
</evidence>
<dbReference type="GO" id="GO:0005886">
    <property type="term" value="C:plasma membrane"/>
    <property type="evidence" value="ECO:0007669"/>
    <property type="project" value="UniProtKB-SubCell"/>
</dbReference>
<evidence type="ECO:0000256" key="5">
    <source>
        <dbReference type="ARBA" id="ARBA00022692"/>
    </source>
</evidence>
<keyword evidence="2" id="KW-1003">Cell membrane</keyword>
<feature type="transmembrane region" description="Helical" evidence="8">
    <location>
        <begin position="284"/>
        <end position="304"/>
    </location>
</feature>
<evidence type="ECO:0000256" key="8">
    <source>
        <dbReference type="SAM" id="Phobius"/>
    </source>
</evidence>
<dbReference type="OrthoDB" id="369463at2"/>
<feature type="transmembrane region" description="Helical" evidence="8">
    <location>
        <begin position="14"/>
        <end position="34"/>
    </location>
</feature>
<keyword evidence="10" id="KW-1185">Reference proteome</keyword>
<evidence type="ECO:0000256" key="1">
    <source>
        <dbReference type="ARBA" id="ARBA00004651"/>
    </source>
</evidence>
<keyword evidence="4 9" id="KW-0808">Transferase</keyword>
<evidence type="ECO:0000256" key="6">
    <source>
        <dbReference type="ARBA" id="ARBA00022989"/>
    </source>
</evidence>
<dbReference type="InterPro" id="IPR050297">
    <property type="entry name" value="LipidA_mod_glycosyltrf_83"/>
</dbReference>
<feature type="transmembrane region" description="Helical" evidence="8">
    <location>
        <begin position="370"/>
        <end position="391"/>
    </location>
</feature>
<keyword evidence="5 8" id="KW-0812">Transmembrane</keyword>
<dbReference type="GO" id="GO:0016763">
    <property type="term" value="F:pentosyltransferase activity"/>
    <property type="evidence" value="ECO:0007669"/>
    <property type="project" value="TreeGrafter"/>
</dbReference>
<feature type="transmembrane region" description="Helical" evidence="8">
    <location>
        <begin position="185"/>
        <end position="208"/>
    </location>
</feature>
<feature type="transmembrane region" description="Helical" evidence="8">
    <location>
        <begin position="338"/>
        <end position="358"/>
    </location>
</feature>
<feature type="transmembrane region" description="Helical" evidence="8">
    <location>
        <begin position="98"/>
        <end position="116"/>
    </location>
</feature>
<keyword evidence="3" id="KW-0328">Glycosyltransferase</keyword>
<feature type="transmembrane region" description="Helical" evidence="8">
    <location>
        <begin position="220"/>
        <end position="241"/>
    </location>
</feature>
<accession>E1R847</accession>
<keyword evidence="6 8" id="KW-1133">Transmembrane helix</keyword>
<dbReference type="EMBL" id="CP002116">
    <property type="protein sequence ID" value="ADK82902.1"/>
    <property type="molecule type" value="Genomic_DNA"/>
</dbReference>
<reference evidence="9 10" key="1">
    <citation type="journal article" date="2010" name="Stand. Genomic Sci.">
        <title>Complete genome sequence of Spirochaeta smaragdinae type strain (SEBR 4228).</title>
        <authorList>
            <person name="Mavromatis K."/>
            <person name="Yasawong M."/>
            <person name="Chertkov O."/>
            <person name="Lapidus A."/>
            <person name="Lucas S."/>
            <person name="Nolan M."/>
            <person name="Del Rio T.G."/>
            <person name="Tice H."/>
            <person name="Cheng J.F."/>
            <person name="Pitluck S."/>
            <person name="Liolios K."/>
            <person name="Ivanova N."/>
            <person name="Tapia R."/>
            <person name="Han C."/>
            <person name="Bruce D."/>
            <person name="Goodwin L."/>
            <person name="Pati A."/>
            <person name="Chen A."/>
            <person name="Palaniappan K."/>
            <person name="Land M."/>
            <person name="Hauser L."/>
            <person name="Chang Y.J."/>
            <person name="Jeffries C.D."/>
            <person name="Detter J.C."/>
            <person name="Rohde M."/>
            <person name="Brambilla E."/>
            <person name="Spring S."/>
            <person name="Goker M."/>
            <person name="Sikorski J."/>
            <person name="Woyke T."/>
            <person name="Bristow J."/>
            <person name="Eisen J.A."/>
            <person name="Markowitz V."/>
            <person name="Hugenholtz P."/>
            <person name="Klenk H.P."/>
            <person name="Kyrpides N.C."/>
        </authorList>
    </citation>
    <scope>NUCLEOTIDE SEQUENCE [LARGE SCALE GENOMIC DNA]</scope>
    <source>
        <strain evidence="10">DSM 11293 / JCM 15392 / SEBR 4228</strain>
    </source>
</reference>